<dbReference type="InterPro" id="IPR001404">
    <property type="entry name" value="Hsp90_fam"/>
</dbReference>
<dbReference type="Gene3D" id="3.40.50.11260">
    <property type="match status" value="1"/>
</dbReference>
<evidence type="ECO:0000256" key="2">
    <source>
        <dbReference type="ARBA" id="ARBA00023186"/>
    </source>
</evidence>
<comment type="caution">
    <text evidence="3">The sequence shown here is derived from an EMBL/GenBank/DDBJ whole genome shotgun (WGS) entry which is preliminary data.</text>
</comment>
<reference evidence="3" key="1">
    <citation type="journal article" date="2023" name="Plant J.">
        <title>Genome sequences and population genomics provide insights into the demographic history, inbreeding, and mutation load of two 'living fossil' tree species of Dipteronia.</title>
        <authorList>
            <person name="Feng Y."/>
            <person name="Comes H.P."/>
            <person name="Chen J."/>
            <person name="Zhu S."/>
            <person name="Lu R."/>
            <person name="Zhang X."/>
            <person name="Li P."/>
            <person name="Qiu J."/>
            <person name="Olsen K.M."/>
            <person name="Qiu Y."/>
        </authorList>
    </citation>
    <scope>NUCLEOTIDE SEQUENCE</scope>
    <source>
        <strain evidence="3">KIB01</strain>
    </source>
</reference>
<gene>
    <name evidence="3" type="ORF">Ddye_024306</name>
</gene>
<dbReference type="PANTHER" id="PTHR11528">
    <property type="entry name" value="HEAT SHOCK PROTEIN 90 FAMILY MEMBER"/>
    <property type="match status" value="1"/>
</dbReference>
<name>A0AAD9WU16_9ROSI</name>
<dbReference type="InterPro" id="IPR020568">
    <property type="entry name" value="Ribosomal_Su5_D2-typ_SF"/>
</dbReference>
<protein>
    <submittedName>
        <fullName evidence="3">Uncharacterized protein</fullName>
    </submittedName>
</protein>
<dbReference type="EMBL" id="JANJYI010000007">
    <property type="protein sequence ID" value="KAK2642543.1"/>
    <property type="molecule type" value="Genomic_DNA"/>
</dbReference>
<dbReference type="Proteomes" id="UP001280121">
    <property type="component" value="Unassembled WGS sequence"/>
</dbReference>
<dbReference type="FunFam" id="3.40.50.11260:FF:000006">
    <property type="entry name" value="endoplasmin homolog"/>
    <property type="match status" value="1"/>
</dbReference>
<evidence type="ECO:0000313" key="4">
    <source>
        <dbReference type="Proteomes" id="UP001280121"/>
    </source>
</evidence>
<evidence type="ECO:0000313" key="3">
    <source>
        <dbReference type="EMBL" id="KAK2642543.1"/>
    </source>
</evidence>
<sequence>MSPLTKKIKVKYLEDVEKASDGEGEVNTQFWNEFGKSIKLGIIEDAANRKRLAKLLRFESTKSDGKLTSLDQYISRMKKGQKDIFYIIRTSKEQLKKSPCLERHKMKNFEAIFFTDPVDEYLLQYLMDYQDKKFQNVFLKKALNLGKTLKTKNLRSHSRS</sequence>
<dbReference type="SUPFAM" id="SSF54211">
    <property type="entry name" value="Ribosomal protein S5 domain 2-like"/>
    <property type="match status" value="1"/>
</dbReference>
<dbReference type="GO" id="GO:0016887">
    <property type="term" value="F:ATP hydrolysis activity"/>
    <property type="evidence" value="ECO:0007669"/>
    <property type="project" value="InterPro"/>
</dbReference>
<dbReference type="Gene3D" id="3.30.230.80">
    <property type="match status" value="1"/>
</dbReference>
<dbReference type="GO" id="GO:0140662">
    <property type="term" value="F:ATP-dependent protein folding chaperone"/>
    <property type="evidence" value="ECO:0007669"/>
    <property type="project" value="InterPro"/>
</dbReference>
<dbReference type="GO" id="GO:0051082">
    <property type="term" value="F:unfolded protein binding"/>
    <property type="evidence" value="ECO:0007669"/>
    <property type="project" value="InterPro"/>
</dbReference>
<comment type="similarity">
    <text evidence="1">Belongs to the heat shock protein 90 family.</text>
</comment>
<accession>A0AAD9WU16</accession>
<evidence type="ECO:0000256" key="1">
    <source>
        <dbReference type="ARBA" id="ARBA00008239"/>
    </source>
</evidence>
<keyword evidence="2" id="KW-0143">Chaperone</keyword>
<proteinExistence type="inferred from homology"/>
<keyword evidence="4" id="KW-1185">Reference proteome</keyword>
<dbReference type="GO" id="GO:0005524">
    <property type="term" value="F:ATP binding"/>
    <property type="evidence" value="ECO:0007669"/>
    <property type="project" value="InterPro"/>
</dbReference>
<dbReference type="Pfam" id="PF00183">
    <property type="entry name" value="HSP90"/>
    <property type="match status" value="1"/>
</dbReference>
<organism evidence="3 4">
    <name type="scientific">Dipteronia dyeriana</name>
    <dbReference type="NCBI Taxonomy" id="168575"/>
    <lineage>
        <taxon>Eukaryota</taxon>
        <taxon>Viridiplantae</taxon>
        <taxon>Streptophyta</taxon>
        <taxon>Embryophyta</taxon>
        <taxon>Tracheophyta</taxon>
        <taxon>Spermatophyta</taxon>
        <taxon>Magnoliopsida</taxon>
        <taxon>eudicotyledons</taxon>
        <taxon>Gunneridae</taxon>
        <taxon>Pentapetalae</taxon>
        <taxon>rosids</taxon>
        <taxon>malvids</taxon>
        <taxon>Sapindales</taxon>
        <taxon>Sapindaceae</taxon>
        <taxon>Hippocastanoideae</taxon>
        <taxon>Acereae</taxon>
        <taxon>Dipteronia</taxon>
    </lineage>
</organism>
<dbReference type="AlphaFoldDB" id="A0AAD9WU16"/>